<evidence type="ECO:0000256" key="1">
    <source>
        <dbReference type="SAM" id="MobiDB-lite"/>
    </source>
</evidence>
<keyword evidence="3" id="KW-1185">Reference proteome</keyword>
<feature type="region of interest" description="Disordered" evidence="1">
    <location>
        <begin position="144"/>
        <end position="177"/>
    </location>
</feature>
<organism evidence="2 3">
    <name type="scientific">Hohenbuehelia grisea</name>
    <dbReference type="NCBI Taxonomy" id="104357"/>
    <lineage>
        <taxon>Eukaryota</taxon>
        <taxon>Fungi</taxon>
        <taxon>Dikarya</taxon>
        <taxon>Basidiomycota</taxon>
        <taxon>Agaricomycotina</taxon>
        <taxon>Agaricomycetes</taxon>
        <taxon>Agaricomycetidae</taxon>
        <taxon>Agaricales</taxon>
        <taxon>Pleurotineae</taxon>
        <taxon>Pleurotaceae</taxon>
        <taxon>Hohenbuehelia</taxon>
    </lineage>
</organism>
<feature type="compositionally biased region" description="Basic and acidic residues" evidence="1">
    <location>
        <begin position="959"/>
        <end position="968"/>
    </location>
</feature>
<dbReference type="Proteomes" id="UP001556367">
    <property type="component" value="Unassembled WGS sequence"/>
</dbReference>
<feature type="compositionally biased region" description="Basic and acidic residues" evidence="1">
    <location>
        <begin position="149"/>
        <end position="168"/>
    </location>
</feature>
<comment type="caution">
    <text evidence="2">The sequence shown here is derived from an EMBL/GenBank/DDBJ whole genome shotgun (WGS) entry which is preliminary data.</text>
</comment>
<reference evidence="3" key="1">
    <citation type="submission" date="2024-06" db="EMBL/GenBank/DDBJ databases">
        <title>Multi-omics analyses provide insights into the biosynthesis of the anticancer antibiotic pleurotin in Hohenbuehelia grisea.</title>
        <authorList>
            <person name="Weaver J.A."/>
            <person name="Alberti F."/>
        </authorList>
    </citation>
    <scope>NUCLEOTIDE SEQUENCE [LARGE SCALE GENOMIC DNA]</scope>
    <source>
        <strain evidence="3">T-177</strain>
    </source>
</reference>
<gene>
    <name evidence="2" type="ORF">HGRIS_011939</name>
</gene>
<dbReference type="EMBL" id="JASNQZ010000002">
    <property type="protein sequence ID" value="KAL0960313.1"/>
    <property type="molecule type" value="Genomic_DNA"/>
</dbReference>
<protein>
    <submittedName>
        <fullName evidence="2">Uncharacterized protein</fullName>
    </submittedName>
</protein>
<evidence type="ECO:0000313" key="3">
    <source>
        <dbReference type="Proteomes" id="UP001556367"/>
    </source>
</evidence>
<feature type="region of interest" description="Disordered" evidence="1">
    <location>
        <begin position="956"/>
        <end position="1025"/>
    </location>
</feature>
<evidence type="ECO:0000313" key="2">
    <source>
        <dbReference type="EMBL" id="KAL0960313.1"/>
    </source>
</evidence>
<accession>A0ABR3JYU4</accession>
<sequence>MAPTGRDDDDVFLDSVPNGVLREFRDKSFPKAFIDANPSFFLGTDWAKSLVDDIRVFLERAGDTQDKPLVIGSSPLSSPHVASRVLSPGDAATRVKIEQRDTDIADAVFIKQEEDDSSILAGPNVPPSTRVVVEGGCDYIEILDSGSDSEEHTEQRLLGSESDKESDRASSVGWLSRGSSPTAFDDDDLDYELLLSEHAMSECDTDFSLTDDLSLDDELVADSLSVDRRPSDTVWLDPALSSDVLETRTQITRELTVEKVEFLSSLPSCWPIPRVPTTYIIDLSDPAFKIHDKKGVVYTVDALIKNKDQDSWAGCTGGGKNDSTPRLPAHLFGINDQEHIICRRSRLRCSGFSACENIEEQFLKVQRHELDPKQLESLLEAQIQSRTQQADHPDKITLTFCLVLHARPCGAIDSDGAPCDGKPILRQYHDGPRNGKSHFVACSSWSQSWKDGHRTTRIPSRVSVERLQRVFSGESLQTVMQSCSRIVSAYIGAKLKACAYPHNAQGEQSRMVHHTCPAKRKIFVPCDPTIRIAVVVPNHEHPHSHPVFPPTKTPFDVAAMFRQCVEALGVAGVTTGSLEFAPSTQLILNGKTPGEFHASLHSKRKKNEIVRLTKQIQFPSGFGIEGVLKLFQEDTQRSDVKERYVHHLTTTPTGGTLICTFVPFLLSLIHYVNGFQVDVTYKRVYGPLKEWEVTIWLAALTRAVTIGRVYTDKADREHYKIIFDELQRWVRRLTGKPLRFKRLSKGGNLIYLGVDLEAAQVLGAGDSFLPTNEPEYSGIHSTTSEEIVGYFIRACSAHVNRGIRNLRPLMASDEDYQRLLGFSQLKSDDELKEFDAWITSKGITKLSNWWAHKKMHTWIMGAVVRSQSKIYPDDWDIIEDTTNINEGQHFWTSRHTGTNLSLLEAIVKARKLDQAIAAEIKGCMKSGVLTNSTNNLYNRMLHNCARNDNLLAKSTASRKAKEQLKENMAEGAGTVKKPAPRRPAGRRAGPVAESSSSGRAPAQKANKGKARAQGAPYPTPNHGSNALALQATQPAVTAAPAAAAGAVPATGPITPVTAAAPVFDFISGTASEVYG</sequence>
<proteinExistence type="predicted"/>
<name>A0ABR3JYU4_9AGAR</name>